<accession>A0ABR7RPW4</accession>
<protein>
    <submittedName>
        <fullName evidence="1">Cell envelope integrity EipB family protein</fullName>
    </submittedName>
</protein>
<dbReference type="Proteomes" id="UP000626026">
    <property type="component" value="Unassembled WGS sequence"/>
</dbReference>
<proteinExistence type="predicted"/>
<evidence type="ECO:0000313" key="2">
    <source>
        <dbReference type="Proteomes" id="UP000626026"/>
    </source>
</evidence>
<keyword evidence="2" id="KW-1185">Reference proteome</keyword>
<dbReference type="EMBL" id="JACTVA010000031">
    <property type="protein sequence ID" value="MBC9208393.1"/>
    <property type="molecule type" value="Genomic_DNA"/>
</dbReference>
<reference evidence="1 2" key="1">
    <citation type="journal article" date="2013" name="Int. J. Syst. Evol. Microbiol.">
        <title>Roseomonas aerophila sp. nov., isolated from air.</title>
        <authorList>
            <person name="Kim S.J."/>
            <person name="Weon H.Y."/>
            <person name="Ahn J.H."/>
            <person name="Hong S.B."/>
            <person name="Seok S.J."/>
            <person name="Whang K.S."/>
            <person name="Kwon S.W."/>
        </authorList>
    </citation>
    <scope>NUCLEOTIDE SEQUENCE [LARGE SCALE GENOMIC DNA]</scope>
    <source>
        <strain evidence="1 2">NBRC 108923</strain>
    </source>
</reference>
<dbReference type="Pfam" id="PF08904">
    <property type="entry name" value="EipB_like"/>
    <property type="match status" value="1"/>
</dbReference>
<gene>
    <name evidence="1" type="ORF">IBL26_16220</name>
</gene>
<dbReference type="InterPro" id="IPR015000">
    <property type="entry name" value="EipB-like"/>
</dbReference>
<name>A0ABR7RPW4_9PROT</name>
<evidence type="ECO:0000313" key="1">
    <source>
        <dbReference type="EMBL" id="MBC9208393.1"/>
    </source>
</evidence>
<organism evidence="1 2">
    <name type="scientific">Teichococcus aerophilus</name>
    <dbReference type="NCBI Taxonomy" id="1224513"/>
    <lineage>
        <taxon>Bacteria</taxon>
        <taxon>Pseudomonadati</taxon>
        <taxon>Pseudomonadota</taxon>
        <taxon>Alphaproteobacteria</taxon>
        <taxon>Acetobacterales</taxon>
        <taxon>Roseomonadaceae</taxon>
        <taxon>Roseomonas</taxon>
    </lineage>
</organism>
<sequence length="241" mass="26065">MASHRAAYRLNLASVRPDGQIGQAEGTMAFEVRDACDGWTTRQRLALTVVDRAGQEIQTASDYSTWESKDGRRLRFTMTQSSQGAISQRVSGEAELNGENGGTVRYEEPAAAQMTLPPGTILPMAHTIRTLALARAGQQRMLVTPLFDGTTAEGAQDSTTLLSAWTAAQANPRFPLLADQASARMNIAFFNREASAGAGTPEYQVGLRYFANGIADDMKMDFGDFTLNGVLESLDPLPHDC</sequence>
<comment type="caution">
    <text evidence="1">The sequence shown here is derived from an EMBL/GenBank/DDBJ whole genome shotgun (WGS) entry which is preliminary data.</text>
</comment>